<dbReference type="STRING" id="3076.A0A2P6U4X5"/>
<dbReference type="NCBIfam" id="TIGR01735">
    <property type="entry name" value="FGAM_synt"/>
    <property type="match status" value="1"/>
</dbReference>
<dbReference type="EC" id="6.3.5.3" evidence="3"/>
<dbReference type="OrthoDB" id="6666987at2759"/>
<dbReference type="InterPro" id="IPR055181">
    <property type="entry name" value="FGAR-AT_PurM_N-like"/>
</dbReference>
<dbReference type="InterPro" id="IPR010073">
    <property type="entry name" value="PurL_large"/>
</dbReference>
<evidence type="ECO:0000256" key="2">
    <source>
        <dbReference type="ARBA" id="ARBA00008608"/>
    </source>
</evidence>
<evidence type="ECO:0000313" key="19">
    <source>
        <dbReference type="Proteomes" id="UP000239899"/>
    </source>
</evidence>
<dbReference type="EMBL" id="LHPG02000001">
    <property type="protein sequence ID" value="PRW61378.1"/>
    <property type="molecule type" value="Genomic_DNA"/>
</dbReference>
<keyword evidence="8" id="KW-0067">ATP-binding</keyword>
<evidence type="ECO:0000256" key="3">
    <source>
        <dbReference type="ARBA" id="ARBA00012747"/>
    </source>
</evidence>
<keyword evidence="7" id="KW-0658">Purine biosynthesis</keyword>
<feature type="domain" description="FGAR-AT PurM N-terminal-like" evidence="17">
    <location>
        <begin position="746"/>
        <end position="899"/>
    </location>
</feature>
<dbReference type="SUPFAM" id="SSF55326">
    <property type="entry name" value="PurM N-terminal domain-like"/>
    <property type="match status" value="2"/>
</dbReference>
<evidence type="ECO:0000259" key="14">
    <source>
        <dbReference type="Pfam" id="PF02769"/>
    </source>
</evidence>
<dbReference type="SUPFAM" id="SSF52317">
    <property type="entry name" value="Class I glutamine amidotransferase-like"/>
    <property type="match status" value="1"/>
</dbReference>
<dbReference type="CDD" id="cd02203">
    <property type="entry name" value="PurL_repeat1"/>
    <property type="match status" value="1"/>
</dbReference>
<dbReference type="GO" id="GO:0046872">
    <property type="term" value="F:metal ion binding"/>
    <property type="evidence" value="ECO:0007669"/>
    <property type="project" value="UniProtKB-KW"/>
</dbReference>
<name>A0A2P6U4X5_CHLSO</name>
<organism evidence="18 19">
    <name type="scientific">Chlorella sorokiniana</name>
    <name type="common">Freshwater green alga</name>
    <dbReference type="NCBI Taxonomy" id="3076"/>
    <lineage>
        <taxon>Eukaryota</taxon>
        <taxon>Viridiplantae</taxon>
        <taxon>Chlorophyta</taxon>
        <taxon>core chlorophytes</taxon>
        <taxon>Trebouxiophyceae</taxon>
        <taxon>Chlorellales</taxon>
        <taxon>Chlorellaceae</taxon>
        <taxon>Chlorella clade</taxon>
        <taxon>Chlorella</taxon>
    </lineage>
</organism>
<dbReference type="Gene3D" id="3.90.650.10">
    <property type="entry name" value="PurM-like C-terminal domain"/>
    <property type="match status" value="2"/>
</dbReference>
<dbReference type="NCBIfam" id="NF003672">
    <property type="entry name" value="PRK05297.1"/>
    <property type="match status" value="1"/>
</dbReference>
<dbReference type="GO" id="GO:0006189">
    <property type="term" value="P:'de novo' IMP biosynthetic process"/>
    <property type="evidence" value="ECO:0007669"/>
    <property type="project" value="UniProtKB-UniPathway"/>
</dbReference>
<dbReference type="InterPro" id="IPR036676">
    <property type="entry name" value="PurM-like_C_sf"/>
</dbReference>
<sequence>MAAGLAAKAACPAGLARRPTTGSRVRATSGLAGHHASAGCAFLAGQRIVGTRRQQQRCSRSLVQAVQTPARPSAASPQEKLQQTGGGVVQLYRYPGLTQSKAKTLLRKAQEKASSKITGIDGELCYNISTTAPLTAAEAETLAWLLRETFEPELLTGGTEFPTVGANDAVVEVGPRMSFSTAWCANALSICSSCGLDKVDRIEVSRRYLLRGSAPLTAEEKEHFAALVHDRMTEQVYPKPLSSFATDTAPAPVTTIPVVAEGRAALERINKEMGLAFDEWDLDYYTTMFRDELKRDPTNVELFDIAQSNSEHSRHWFFKADLFVDGEKMPDNLMDIVRATLDANPGNSVIGFKDNSSAIRGGAVTPVLPEQPGGPSPLAPQPRDWDVLLTAETHNFPCAVAPYPGAETGAGGRIRDTHATGIGSIMGAATAGYCTGNLHIDGYELPWEDKSFEYPASLAPPLQILIDASNGASDYGNKFGEPLVCGYTRTFGQRLPGGERREWIKPIMFSGGLGQIDHSHLYKNDPELGMLVVKIGGPAYRIGMGGGAASSVPSGSNSADLDFNAVQRGDAEVSQKLWRVVRACVELGDKNPIEQIHDQGAGGNCNVVKEIIYPLGAEIDVRAIRLGDKTMSVLEIWGAEYQENDCLLIKPEARPLLESICARERCIMTVIGAIDGSGRVVLKDREAPADSPTPVDLDLEKVLGDMPNKTFKFDRKAEQTSDLSLPAGTSAAEALDRVLRLPSVCSKRFLTTKVDRSVTGLIAQQQCCGPLQLPVSDVAVMAQTHFGYTGSATAIGEQPIKGLIDPQAMARLALGEALTNLVFARVTALRDVKASVNWMYAAKMDSEGAAMYDAAVALRDAMIELEVAVDGGKDSLSMAAAAGNETVKAPGNLVVSAYVTCPDVTKVVTPDLKAPGKSTLLHVDLGAGRRRLGGSALAQAYMQVGESSPDVDPALLKAAFNATQQLVEQGKLLAGHDISDGGIVTAVLEMAFAGNCGVSVDLPAPASDPHGAMAALFAEELGLVLEVAAEDEAAVLAAYAAAGVPCAAIGATVAGQAVSVSVGGQQQVSGTTPALRDVWEATSFQLERLQCAEENVEAEQAGLASRSAPQWRVPFTPAWTPEDKLAATGKVKVAIIREEGSNGDREMAAAVYAAGMEPWDVHMSDLLSGAVSLDAFQGIVFVGGFSYADVMDSAKGWAGTIRFNDRLWQQFQAFYARPDTFSLGVCNGCQLMALLGWVPATGAAEPAGHLADTEQPRFVHNSSGRFESRWTMVRIEEGSPAIMLRGMQGSQIGVWCAHGEGRAIFPSEDVRQRVLADTLAPIRYCDASGAATEQYPFNPNGSPEGIAALCSPDGRHLAMMPHPERCFLMWQNPWYPSELGLDAKGPGPWLKLFQNAREWCEKHPRRQ</sequence>
<keyword evidence="19" id="KW-1185">Reference proteome</keyword>
<keyword evidence="9" id="KW-0460">Magnesium</keyword>
<feature type="domain" description="Phosphoribosylformylglycinamidine synthase N-terminal" evidence="16">
    <location>
        <begin position="124"/>
        <end position="239"/>
    </location>
</feature>
<dbReference type="FunFam" id="3.40.50.880:FF:000014">
    <property type="entry name" value="Phosphoribosylformylglycinamidine synthase, putative"/>
    <property type="match status" value="1"/>
</dbReference>
<evidence type="ECO:0000256" key="6">
    <source>
        <dbReference type="ARBA" id="ARBA00022741"/>
    </source>
</evidence>
<dbReference type="GO" id="GO:0005524">
    <property type="term" value="F:ATP binding"/>
    <property type="evidence" value="ECO:0007669"/>
    <property type="project" value="UniProtKB-KW"/>
</dbReference>
<evidence type="ECO:0000313" key="18">
    <source>
        <dbReference type="EMBL" id="PRW61378.1"/>
    </source>
</evidence>
<keyword evidence="5" id="KW-0479">Metal-binding</keyword>
<dbReference type="PANTHER" id="PTHR10099:SF1">
    <property type="entry name" value="PHOSPHORIBOSYLFORMYLGLYCINAMIDINE SYNTHASE"/>
    <property type="match status" value="1"/>
</dbReference>
<proteinExistence type="inferred from homology"/>
<comment type="pathway">
    <text evidence="1">Purine metabolism; IMP biosynthesis via de novo pathway; 5-amino-1-(5-phospho-D-ribosyl)imidazole from N(2)-formyl-N(1)-(5-phospho-D-ribosyl)glycinamide: step 1/2.</text>
</comment>
<dbReference type="SUPFAM" id="SSF56042">
    <property type="entry name" value="PurM C-terminal domain-like"/>
    <property type="match status" value="2"/>
</dbReference>
<feature type="domain" description="PurM-like C-terminal" evidence="14">
    <location>
        <begin position="529"/>
        <end position="683"/>
    </location>
</feature>
<evidence type="ECO:0000259" key="15">
    <source>
        <dbReference type="Pfam" id="PF18072"/>
    </source>
</evidence>
<evidence type="ECO:0000256" key="13">
    <source>
        <dbReference type="ARBA" id="ARBA00052585"/>
    </source>
</evidence>
<feature type="domain" description="PurM-like C-terminal" evidence="14">
    <location>
        <begin position="930"/>
        <end position="1062"/>
    </location>
</feature>
<dbReference type="Gene3D" id="1.10.8.750">
    <property type="entry name" value="Phosphoribosylformylglycinamidine synthase, linker domain"/>
    <property type="match status" value="1"/>
</dbReference>
<reference evidence="18 19" key="1">
    <citation type="journal article" date="2018" name="Plant J.">
        <title>Genome sequences of Chlorella sorokiniana UTEX 1602 and Micractinium conductrix SAG 241.80: implications to maltose excretion by a green alga.</title>
        <authorList>
            <person name="Arriola M.B."/>
            <person name="Velmurugan N."/>
            <person name="Zhang Y."/>
            <person name="Plunkett M.H."/>
            <person name="Hondzo H."/>
            <person name="Barney B.M."/>
        </authorList>
    </citation>
    <scope>NUCLEOTIDE SEQUENCE [LARGE SCALE GENOMIC DNA]</scope>
    <source>
        <strain evidence="19">UTEX 1602</strain>
    </source>
</reference>
<dbReference type="UniPathway" id="UPA00074">
    <property type="reaction ID" value="UER00128"/>
</dbReference>
<dbReference type="Pfam" id="PF18072">
    <property type="entry name" value="FGAR-AT_linker"/>
    <property type="match status" value="1"/>
</dbReference>
<dbReference type="CDD" id="cd01740">
    <property type="entry name" value="GATase1_FGAR_AT"/>
    <property type="match status" value="1"/>
</dbReference>
<evidence type="ECO:0000256" key="12">
    <source>
        <dbReference type="ARBA" id="ARBA00032632"/>
    </source>
</evidence>
<dbReference type="Pfam" id="PF22689">
    <property type="entry name" value="FGAR-AT_PurM_N-like"/>
    <property type="match status" value="1"/>
</dbReference>
<comment type="similarity">
    <text evidence="2">In the N-terminal section; belongs to the FGAMS family.</text>
</comment>
<dbReference type="InterPro" id="IPR029062">
    <property type="entry name" value="Class_I_gatase-like"/>
</dbReference>
<dbReference type="GO" id="GO:0005737">
    <property type="term" value="C:cytoplasm"/>
    <property type="evidence" value="ECO:0007669"/>
    <property type="project" value="TreeGrafter"/>
</dbReference>
<dbReference type="Pfam" id="PF13507">
    <property type="entry name" value="GATase_5"/>
    <property type="match status" value="1"/>
</dbReference>
<dbReference type="InterPro" id="IPR041609">
    <property type="entry name" value="PurL_linker"/>
</dbReference>
<gene>
    <name evidence="18" type="ORF">C2E21_0120</name>
</gene>
<dbReference type="FunFam" id="3.30.1330.10:FF:000009">
    <property type="entry name" value="Probable phosphoribosylformylglycinamidine synthase"/>
    <property type="match status" value="1"/>
</dbReference>
<dbReference type="FunFam" id="3.90.650.10:FF:000006">
    <property type="entry name" value="Phosphoribosylformylglycinamidine synthase, putative"/>
    <property type="match status" value="1"/>
</dbReference>
<evidence type="ECO:0000259" key="17">
    <source>
        <dbReference type="Pfam" id="PF22689"/>
    </source>
</evidence>
<dbReference type="InterPro" id="IPR036604">
    <property type="entry name" value="PurS-like_sf"/>
</dbReference>
<evidence type="ECO:0000256" key="7">
    <source>
        <dbReference type="ARBA" id="ARBA00022755"/>
    </source>
</evidence>
<dbReference type="CDD" id="cd02204">
    <property type="entry name" value="PurL_repeat2"/>
    <property type="match status" value="1"/>
</dbReference>
<comment type="caution">
    <text evidence="18">The sequence shown here is derived from an EMBL/GenBank/DDBJ whole genome shotgun (WGS) entry which is preliminary data.</text>
</comment>
<dbReference type="Gene3D" id="3.30.1330.10">
    <property type="entry name" value="PurM-like, N-terminal domain"/>
    <property type="match status" value="2"/>
</dbReference>
<dbReference type="SMART" id="SM01211">
    <property type="entry name" value="GATase_5"/>
    <property type="match status" value="1"/>
</dbReference>
<dbReference type="Pfam" id="PF18076">
    <property type="entry name" value="FGAR-AT_N"/>
    <property type="match status" value="1"/>
</dbReference>
<dbReference type="FunFam" id="1.10.8.750:FF:000001">
    <property type="entry name" value="Putative phosphoribosylformylglycinamidine synthase"/>
    <property type="match status" value="1"/>
</dbReference>
<evidence type="ECO:0000256" key="11">
    <source>
        <dbReference type="ARBA" id="ARBA00029823"/>
    </source>
</evidence>
<evidence type="ECO:0000256" key="1">
    <source>
        <dbReference type="ARBA" id="ARBA00004920"/>
    </source>
</evidence>
<dbReference type="InterPro" id="IPR040707">
    <property type="entry name" value="FGAR-AT_N"/>
</dbReference>
<comment type="catalytic activity">
    <reaction evidence="13">
        <text>N(2)-formyl-N(1)-(5-phospho-beta-D-ribosyl)glycinamide + L-glutamine + ATP + H2O = 2-formamido-N(1)-(5-O-phospho-beta-D-ribosyl)acetamidine + L-glutamate + ADP + phosphate + H(+)</text>
        <dbReference type="Rhea" id="RHEA:17129"/>
        <dbReference type="ChEBI" id="CHEBI:15377"/>
        <dbReference type="ChEBI" id="CHEBI:15378"/>
        <dbReference type="ChEBI" id="CHEBI:29985"/>
        <dbReference type="ChEBI" id="CHEBI:30616"/>
        <dbReference type="ChEBI" id="CHEBI:43474"/>
        <dbReference type="ChEBI" id="CHEBI:58359"/>
        <dbReference type="ChEBI" id="CHEBI:147286"/>
        <dbReference type="ChEBI" id="CHEBI:147287"/>
        <dbReference type="ChEBI" id="CHEBI:456216"/>
        <dbReference type="EC" id="6.3.5.3"/>
    </reaction>
</comment>
<dbReference type="InterPro" id="IPR010918">
    <property type="entry name" value="PurM-like_C_dom"/>
</dbReference>
<dbReference type="Proteomes" id="UP000239899">
    <property type="component" value="Unassembled WGS sequence"/>
</dbReference>
<evidence type="ECO:0000256" key="4">
    <source>
        <dbReference type="ARBA" id="ARBA00022598"/>
    </source>
</evidence>
<dbReference type="SUPFAM" id="SSF109736">
    <property type="entry name" value="FGAM synthase PurL, linker domain"/>
    <property type="match status" value="1"/>
</dbReference>
<feature type="domain" description="Phosphoribosylformylglycinamidine synthase linker" evidence="15">
    <location>
        <begin position="266"/>
        <end position="315"/>
    </location>
</feature>
<dbReference type="PANTHER" id="PTHR10099">
    <property type="entry name" value="PHOSPHORIBOSYLFORMYLGLYCINAMIDINE SYNTHASE"/>
    <property type="match status" value="1"/>
</dbReference>
<evidence type="ECO:0000256" key="5">
    <source>
        <dbReference type="ARBA" id="ARBA00022723"/>
    </source>
</evidence>
<evidence type="ECO:0000256" key="10">
    <source>
        <dbReference type="ARBA" id="ARBA00022962"/>
    </source>
</evidence>
<keyword evidence="6" id="KW-0547">Nucleotide-binding</keyword>
<protein>
    <recommendedName>
        <fullName evidence="3">phosphoribosylformylglycinamidine synthase</fullName>
        <ecNumber evidence="3">6.3.5.3</ecNumber>
    </recommendedName>
    <alternativeName>
        <fullName evidence="12">Formylglycinamide ribonucleotide amidotransferase</fullName>
    </alternativeName>
    <alternativeName>
        <fullName evidence="11">Formylglycinamide ribotide amidotransferase</fullName>
    </alternativeName>
</protein>
<dbReference type="PROSITE" id="PS51273">
    <property type="entry name" value="GATASE_TYPE_1"/>
    <property type="match status" value="1"/>
</dbReference>
<dbReference type="GO" id="GO:0004642">
    <property type="term" value="F:phosphoribosylformylglycinamidine synthase activity"/>
    <property type="evidence" value="ECO:0007669"/>
    <property type="project" value="UniProtKB-EC"/>
</dbReference>
<dbReference type="FunFam" id="3.30.1330.10:FF:000007">
    <property type="entry name" value="Phosphoribosylformylglycinamidine synthase, putative"/>
    <property type="match status" value="1"/>
</dbReference>
<evidence type="ECO:0000259" key="16">
    <source>
        <dbReference type="Pfam" id="PF18076"/>
    </source>
</evidence>
<dbReference type="Pfam" id="PF02769">
    <property type="entry name" value="AIRS_C"/>
    <property type="match status" value="2"/>
</dbReference>
<keyword evidence="10" id="KW-0315">Glutamine amidotransferase</keyword>
<dbReference type="SUPFAM" id="SSF82697">
    <property type="entry name" value="PurS-like"/>
    <property type="match status" value="1"/>
</dbReference>
<dbReference type="HAMAP" id="MF_00419">
    <property type="entry name" value="PurL_1"/>
    <property type="match status" value="1"/>
</dbReference>
<dbReference type="Gene3D" id="3.40.50.880">
    <property type="match status" value="1"/>
</dbReference>
<keyword evidence="4" id="KW-0436">Ligase</keyword>
<dbReference type="InterPro" id="IPR036921">
    <property type="entry name" value="PurM-like_N_sf"/>
</dbReference>
<accession>A0A2P6U4X5</accession>
<evidence type="ECO:0000256" key="8">
    <source>
        <dbReference type="ARBA" id="ARBA00022840"/>
    </source>
</evidence>
<evidence type="ECO:0000256" key="9">
    <source>
        <dbReference type="ARBA" id="ARBA00022842"/>
    </source>
</evidence>